<comment type="caution">
    <text evidence="15">The sequence shown here is derived from an EMBL/GenBank/DDBJ whole genome shotgun (WGS) entry which is preliminary data.</text>
</comment>
<gene>
    <name evidence="15" type="ORF">PMACD_LOCUS7036</name>
</gene>
<comment type="subcellular location">
    <subcellularLocation>
        <location evidence="2 13">Nucleus</location>
    </subcellularLocation>
</comment>
<dbReference type="AlphaFoldDB" id="A0A821S8L2"/>
<dbReference type="GO" id="GO:0000712">
    <property type="term" value="P:resolution of meiotic recombination intermediates"/>
    <property type="evidence" value="ECO:0007669"/>
    <property type="project" value="TreeGrafter"/>
</dbReference>
<dbReference type="GO" id="GO:0005634">
    <property type="term" value="C:nucleus"/>
    <property type="evidence" value="ECO:0007669"/>
    <property type="project" value="UniProtKB-SubCell"/>
</dbReference>
<dbReference type="GO" id="GO:0000727">
    <property type="term" value="P:double-strand break repair via break-induced replication"/>
    <property type="evidence" value="ECO:0007669"/>
    <property type="project" value="UniProtKB-UniRule"/>
</dbReference>
<dbReference type="Pfam" id="PF21136">
    <property type="entry name" value="WHD_MUS81"/>
    <property type="match status" value="1"/>
</dbReference>
<dbReference type="PANTHER" id="PTHR13451:SF0">
    <property type="entry name" value="CROSSOVER JUNCTION ENDONUCLEASE MUS81"/>
    <property type="match status" value="1"/>
</dbReference>
<evidence type="ECO:0000256" key="6">
    <source>
        <dbReference type="ARBA" id="ARBA00022759"/>
    </source>
</evidence>
<keyword evidence="4 13" id="KW-0540">Nuclease</keyword>
<dbReference type="InterPro" id="IPR047416">
    <property type="entry name" value="XPF_nuclease_Mus81"/>
</dbReference>
<evidence type="ECO:0000256" key="4">
    <source>
        <dbReference type="ARBA" id="ARBA00022722"/>
    </source>
</evidence>
<keyword evidence="9 13" id="KW-0460">Magnesium</keyword>
<evidence type="ECO:0000256" key="2">
    <source>
        <dbReference type="ARBA" id="ARBA00004123"/>
    </source>
</evidence>
<comment type="function">
    <text evidence="13">Interacts with EME1 to form a DNA structure-specific endonuclease with substrate preference for branched DNA structures with a 5'-end at the branch nick. Typical substrates include 3'-flap structures, D-loops, replication forks and nicked Holliday junctions. May be required in mitosis for the processing of stalled or collapsed replication fork intermediates. May be required in meiosis for the repair of meiosis-specific double strand breaks subsequent to single-end invasion (SEI).</text>
</comment>
<dbReference type="InterPro" id="IPR010996">
    <property type="entry name" value="HHH_MUS81"/>
</dbReference>
<dbReference type="SUPFAM" id="SSF47802">
    <property type="entry name" value="DNA polymerase beta, N-terminal domain-like"/>
    <property type="match status" value="1"/>
</dbReference>
<evidence type="ECO:0000256" key="3">
    <source>
        <dbReference type="ARBA" id="ARBA00010015"/>
    </source>
</evidence>
<dbReference type="Gene3D" id="1.10.150.110">
    <property type="entry name" value="DNA polymerase beta, N-terminal domain-like"/>
    <property type="match status" value="1"/>
</dbReference>
<dbReference type="GO" id="GO:0006308">
    <property type="term" value="P:DNA catabolic process"/>
    <property type="evidence" value="ECO:0007669"/>
    <property type="project" value="UniProtKB-UniRule"/>
</dbReference>
<dbReference type="InterPro" id="IPR011335">
    <property type="entry name" value="Restrct_endonuc-II-like"/>
</dbReference>
<name>A0A821S8L2_9NEOP</name>
<dbReference type="Proteomes" id="UP000663880">
    <property type="component" value="Unassembled WGS sequence"/>
</dbReference>
<evidence type="ECO:0000256" key="13">
    <source>
        <dbReference type="RuleBase" id="RU369042"/>
    </source>
</evidence>
<accession>A0A821S8L2</accession>
<dbReference type="GO" id="GO:0048257">
    <property type="term" value="F:3'-flap endonuclease activity"/>
    <property type="evidence" value="ECO:0007669"/>
    <property type="project" value="TreeGrafter"/>
</dbReference>
<dbReference type="EC" id="3.1.22.-" evidence="13"/>
<evidence type="ECO:0000256" key="7">
    <source>
        <dbReference type="ARBA" id="ARBA00022763"/>
    </source>
</evidence>
<keyword evidence="7 13" id="KW-0227">DNA damage</keyword>
<dbReference type="Gene3D" id="1.10.10.10">
    <property type="entry name" value="Winged helix-like DNA-binding domain superfamily/Winged helix DNA-binding domain"/>
    <property type="match status" value="1"/>
</dbReference>
<keyword evidence="11 13" id="KW-0234">DNA repair</keyword>
<comment type="subunit">
    <text evidence="13">Interacts with EME1.</text>
</comment>
<evidence type="ECO:0000256" key="8">
    <source>
        <dbReference type="ARBA" id="ARBA00022801"/>
    </source>
</evidence>
<dbReference type="FunFam" id="3.40.50.10130:FF:000003">
    <property type="entry name" value="Crossover junction endonuclease MUS81"/>
    <property type="match status" value="1"/>
</dbReference>
<dbReference type="Pfam" id="PF14716">
    <property type="entry name" value="HHH_8"/>
    <property type="match status" value="1"/>
</dbReference>
<dbReference type="InterPro" id="IPR006166">
    <property type="entry name" value="ERCC4_domain"/>
</dbReference>
<evidence type="ECO:0000259" key="14">
    <source>
        <dbReference type="SMART" id="SM00891"/>
    </source>
</evidence>
<evidence type="ECO:0000256" key="9">
    <source>
        <dbReference type="ARBA" id="ARBA00022842"/>
    </source>
</evidence>
<dbReference type="InterPro" id="IPR042530">
    <property type="entry name" value="EME1/EME2_C"/>
</dbReference>
<evidence type="ECO:0000313" key="16">
    <source>
        <dbReference type="Proteomes" id="UP000663880"/>
    </source>
</evidence>
<dbReference type="PANTHER" id="PTHR13451">
    <property type="entry name" value="CLASS II CROSSOVER JUNCTION ENDONUCLEASE MUS81"/>
    <property type="match status" value="1"/>
</dbReference>
<evidence type="ECO:0000256" key="12">
    <source>
        <dbReference type="ARBA" id="ARBA00023242"/>
    </source>
</evidence>
<keyword evidence="12 13" id="KW-0539">Nucleus</keyword>
<dbReference type="InterPro" id="IPR047417">
    <property type="entry name" value="WHD_MUS81"/>
</dbReference>
<dbReference type="GO" id="GO:0003677">
    <property type="term" value="F:DNA binding"/>
    <property type="evidence" value="ECO:0007669"/>
    <property type="project" value="UniProtKB-UniRule"/>
</dbReference>
<dbReference type="CDD" id="cd20074">
    <property type="entry name" value="XPF_nuclease_Mus81"/>
    <property type="match status" value="1"/>
</dbReference>
<keyword evidence="6 13" id="KW-0255">Endonuclease</keyword>
<dbReference type="Pfam" id="PF02732">
    <property type="entry name" value="ERCC4"/>
    <property type="match status" value="1"/>
</dbReference>
<evidence type="ECO:0000256" key="11">
    <source>
        <dbReference type="ARBA" id="ARBA00023204"/>
    </source>
</evidence>
<dbReference type="Gene3D" id="3.40.50.10130">
    <property type="match status" value="1"/>
</dbReference>
<evidence type="ECO:0000256" key="1">
    <source>
        <dbReference type="ARBA" id="ARBA00001946"/>
    </source>
</evidence>
<comment type="cofactor">
    <cofactor evidence="1 13">
        <name>Mg(2+)</name>
        <dbReference type="ChEBI" id="CHEBI:18420"/>
    </cofactor>
</comment>
<dbReference type="GO" id="GO:0008821">
    <property type="term" value="F:crossover junction DNA endonuclease activity"/>
    <property type="evidence" value="ECO:0007669"/>
    <property type="project" value="UniProtKB-UniRule"/>
</dbReference>
<dbReference type="CDD" id="cd21036">
    <property type="entry name" value="WH_MUS81"/>
    <property type="match status" value="1"/>
</dbReference>
<dbReference type="InterPro" id="IPR033309">
    <property type="entry name" value="Mus81"/>
</dbReference>
<evidence type="ECO:0000256" key="5">
    <source>
        <dbReference type="ARBA" id="ARBA00022723"/>
    </source>
</evidence>
<protein>
    <recommendedName>
        <fullName evidence="13">Crossover junction endonuclease MUS81</fullName>
        <ecNumber evidence="13">3.1.22.-</ecNumber>
    </recommendedName>
</protein>
<keyword evidence="16" id="KW-1185">Reference proteome</keyword>
<dbReference type="InterPro" id="IPR036388">
    <property type="entry name" value="WH-like_DNA-bd_sf"/>
</dbReference>
<dbReference type="Pfam" id="PF21292">
    <property type="entry name" value="EME1-MUS81_C"/>
    <property type="match status" value="1"/>
</dbReference>
<dbReference type="OrthoDB" id="5963188at2759"/>
<dbReference type="InterPro" id="IPR027421">
    <property type="entry name" value="DNA_pol_lamdba_lyase_dom_sf"/>
</dbReference>
<proteinExistence type="inferred from homology"/>
<dbReference type="Gene3D" id="1.10.150.670">
    <property type="entry name" value="Crossover junction endonuclease EME1, DNA-binding domain"/>
    <property type="match status" value="1"/>
</dbReference>
<feature type="domain" description="ERCC4" evidence="14">
    <location>
        <begin position="315"/>
        <end position="407"/>
    </location>
</feature>
<dbReference type="SUPFAM" id="SSF52980">
    <property type="entry name" value="Restriction endonuclease-like"/>
    <property type="match status" value="1"/>
</dbReference>
<reference evidence="15" key="1">
    <citation type="submission" date="2021-02" db="EMBL/GenBank/DDBJ databases">
        <authorList>
            <person name="Steward A R."/>
        </authorList>
    </citation>
    <scope>NUCLEOTIDE SEQUENCE</scope>
</reference>
<sequence length="568" mass="64934">MNPVAGKRLTYKRMRPNPLFEECLEKLHEEARLNNTNYLPIIKEAMSSLSKYPLPLKSGADCAILKGFNKSLCGLLDKYVLEAVSKNCLSHNTTTTDEVIDLENYPSSVSKDFTSKSTHEIIDVETCNKSIIHHKDNIDNSPRSSCSEILPKKGIYKPQFKSGAFAILMGLLELYKQNIENNVSKDEIIHVAQKYCEESFKVAKTVRYSAWSSMARLVKKGFVIKSRGKNIQYALTEKGVSMAYNLWNEYETKSSTNKFMFQKPKEDVDIRNVSTSDNFINLAEMDHLEKINTSPEEVLTNHPVIYLPANCYDIVLLIDKNEKNGNEDSFHNYPDLKYELRSLKVGDFTWIARNRVSNEELVLPYIIERKRMDDLGASIKDGRFHEQKFRLRKCGLKHVFYLVESYDKNKHVGLPLPSLMQALANTRIQDGFKIYYTDSLIKSHRFLAMMTKRLQVEYMNKSLCGASCDPKDGMLMTFNYFNKSSVKTKVLSVTEMFIKMLLQLKGMSVEKALAITSIYKTPKSLLTAFENCDTKQGALLLAPLKYGDLNRNVGPTVSKTVFQLFTSY</sequence>
<keyword evidence="5 13" id="KW-0479">Metal-binding</keyword>
<dbReference type="SMART" id="SM00891">
    <property type="entry name" value="ERCC4"/>
    <property type="match status" value="1"/>
</dbReference>
<keyword evidence="10 13" id="KW-0233">DNA recombination</keyword>
<dbReference type="EMBL" id="CAJOBZ010000016">
    <property type="protein sequence ID" value="CAF4850875.1"/>
    <property type="molecule type" value="Genomic_DNA"/>
</dbReference>
<evidence type="ECO:0000313" key="15">
    <source>
        <dbReference type="EMBL" id="CAF4850875.1"/>
    </source>
</evidence>
<evidence type="ECO:0000256" key="10">
    <source>
        <dbReference type="ARBA" id="ARBA00023172"/>
    </source>
</evidence>
<organism evidence="15 16">
    <name type="scientific">Pieris macdunnoughi</name>
    <dbReference type="NCBI Taxonomy" id="345717"/>
    <lineage>
        <taxon>Eukaryota</taxon>
        <taxon>Metazoa</taxon>
        <taxon>Ecdysozoa</taxon>
        <taxon>Arthropoda</taxon>
        <taxon>Hexapoda</taxon>
        <taxon>Insecta</taxon>
        <taxon>Pterygota</taxon>
        <taxon>Neoptera</taxon>
        <taxon>Endopterygota</taxon>
        <taxon>Lepidoptera</taxon>
        <taxon>Glossata</taxon>
        <taxon>Ditrysia</taxon>
        <taxon>Papilionoidea</taxon>
        <taxon>Pieridae</taxon>
        <taxon>Pierinae</taxon>
        <taxon>Pieris</taxon>
    </lineage>
</organism>
<dbReference type="GO" id="GO:0046872">
    <property type="term" value="F:metal ion binding"/>
    <property type="evidence" value="ECO:0007669"/>
    <property type="project" value="UniProtKB-UniRule"/>
</dbReference>
<keyword evidence="8 13" id="KW-0378">Hydrolase</keyword>
<dbReference type="GO" id="GO:0031573">
    <property type="term" value="P:mitotic intra-S DNA damage checkpoint signaling"/>
    <property type="evidence" value="ECO:0007669"/>
    <property type="project" value="TreeGrafter"/>
</dbReference>
<comment type="similarity">
    <text evidence="3 13">Belongs to the XPF family.</text>
</comment>
<dbReference type="GO" id="GO:0048476">
    <property type="term" value="C:Holliday junction resolvase complex"/>
    <property type="evidence" value="ECO:0007669"/>
    <property type="project" value="UniProtKB-UniRule"/>
</dbReference>